<accession>A0ABU6YXB4</accession>
<evidence type="ECO:0000313" key="2">
    <source>
        <dbReference type="Proteomes" id="UP001341840"/>
    </source>
</evidence>
<sequence>EKLFMHFPQSPTIAGGLGADNHTSIILPSFAQIQLIVVPVSIFPSDLCQYHRSFDQLRCMSQWMVPITDVARQGRKENMAELAAP</sequence>
<reference evidence="1 2" key="1">
    <citation type="journal article" date="2023" name="Plants (Basel)">
        <title>Bridging the Gap: Combining Genomics and Transcriptomics Approaches to Understand Stylosanthes scabra, an Orphan Legume from the Brazilian Caatinga.</title>
        <authorList>
            <person name="Ferreira-Neto J.R.C."/>
            <person name="da Silva M.D."/>
            <person name="Binneck E."/>
            <person name="de Melo N.F."/>
            <person name="da Silva R.H."/>
            <person name="de Melo A.L.T.M."/>
            <person name="Pandolfi V."/>
            <person name="Bustamante F.O."/>
            <person name="Brasileiro-Vidal A.C."/>
            <person name="Benko-Iseppon A.M."/>
        </authorList>
    </citation>
    <scope>NUCLEOTIDE SEQUENCE [LARGE SCALE GENOMIC DNA]</scope>
    <source>
        <tissue evidence="1">Leaves</tissue>
    </source>
</reference>
<feature type="non-terminal residue" evidence="1">
    <location>
        <position position="1"/>
    </location>
</feature>
<protein>
    <recommendedName>
        <fullName evidence="3">Glucosamine/galactosamine-6-phosphate isomerase domain-containing protein</fullName>
    </recommendedName>
</protein>
<evidence type="ECO:0008006" key="3">
    <source>
        <dbReference type="Google" id="ProtNLM"/>
    </source>
</evidence>
<evidence type="ECO:0000313" key="1">
    <source>
        <dbReference type="EMBL" id="MED6213733.1"/>
    </source>
</evidence>
<keyword evidence="2" id="KW-1185">Reference proteome</keyword>
<organism evidence="1 2">
    <name type="scientific">Stylosanthes scabra</name>
    <dbReference type="NCBI Taxonomy" id="79078"/>
    <lineage>
        <taxon>Eukaryota</taxon>
        <taxon>Viridiplantae</taxon>
        <taxon>Streptophyta</taxon>
        <taxon>Embryophyta</taxon>
        <taxon>Tracheophyta</taxon>
        <taxon>Spermatophyta</taxon>
        <taxon>Magnoliopsida</taxon>
        <taxon>eudicotyledons</taxon>
        <taxon>Gunneridae</taxon>
        <taxon>Pentapetalae</taxon>
        <taxon>rosids</taxon>
        <taxon>fabids</taxon>
        <taxon>Fabales</taxon>
        <taxon>Fabaceae</taxon>
        <taxon>Papilionoideae</taxon>
        <taxon>50 kb inversion clade</taxon>
        <taxon>dalbergioids sensu lato</taxon>
        <taxon>Dalbergieae</taxon>
        <taxon>Pterocarpus clade</taxon>
        <taxon>Stylosanthes</taxon>
    </lineage>
</organism>
<gene>
    <name evidence="1" type="ORF">PIB30_096124</name>
</gene>
<comment type="caution">
    <text evidence="1">The sequence shown here is derived from an EMBL/GenBank/DDBJ whole genome shotgun (WGS) entry which is preliminary data.</text>
</comment>
<dbReference type="EMBL" id="JASCZI010243907">
    <property type="protein sequence ID" value="MED6213733.1"/>
    <property type="molecule type" value="Genomic_DNA"/>
</dbReference>
<dbReference type="Proteomes" id="UP001341840">
    <property type="component" value="Unassembled WGS sequence"/>
</dbReference>
<name>A0ABU6YXB4_9FABA</name>
<proteinExistence type="predicted"/>